<keyword evidence="1" id="KW-0732">Signal</keyword>
<sequence length="126" mass="13173">MRKRIIVTLAATASFGATLATAPTASAEANPPNCPKGYFCAYSGPDQTGSLVFRTAGNWSGSYLGVGSVFNNGYVDPGVDHVQFGYSDNGVGGSRCMHYNPGPGAYKWNAPDGAITALSVRWRGEC</sequence>
<feature type="chain" id="PRO_5046402314" evidence="1">
    <location>
        <begin position="23"/>
        <end position="126"/>
    </location>
</feature>
<accession>A0ABW7Y060</accession>
<proteinExistence type="predicted"/>
<gene>
    <name evidence="2" type="ORF">ACIA8P_13800</name>
</gene>
<evidence type="ECO:0000313" key="3">
    <source>
        <dbReference type="Proteomes" id="UP001612415"/>
    </source>
</evidence>
<protein>
    <submittedName>
        <fullName evidence="2">Peptidase inhibitor family I36 protein</fullName>
    </submittedName>
</protein>
<keyword evidence="3" id="KW-1185">Reference proteome</keyword>
<reference evidence="2 3" key="1">
    <citation type="submission" date="2024-10" db="EMBL/GenBank/DDBJ databases">
        <title>The Natural Products Discovery Center: Release of the First 8490 Sequenced Strains for Exploring Actinobacteria Biosynthetic Diversity.</title>
        <authorList>
            <person name="Kalkreuter E."/>
            <person name="Kautsar S.A."/>
            <person name="Yang D."/>
            <person name="Bader C.D."/>
            <person name="Teijaro C.N."/>
            <person name="Fluegel L."/>
            <person name="Davis C.M."/>
            <person name="Simpson J.R."/>
            <person name="Lauterbach L."/>
            <person name="Steele A.D."/>
            <person name="Gui C."/>
            <person name="Meng S."/>
            <person name="Li G."/>
            <person name="Viehrig K."/>
            <person name="Ye F."/>
            <person name="Su P."/>
            <person name="Kiefer A.F."/>
            <person name="Nichols A."/>
            <person name="Cepeda A.J."/>
            <person name="Yan W."/>
            <person name="Fan B."/>
            <person name="Jiang Y."/>
            <person name="Adhikari A."/>
            <person name="Zheng C.-J."/>
            <person name="Schuster L."/>
            <person name="Cowan T.M."/>
            <person name="Smanski M.J."/>
            <person name="Chevrette M.G."/>
            <person name="De Carvalho L.P.S."/>
            <person name="Shen B."/>
        </authorList>
    </citation>
    <scope>NUCLEOTIDE SEQUENCE [LARGE SCALE GENOMIC DNA]</scope>
    <source>
        <strain evidence="2 3">NPDC051599</strain>
    </source>
</reference>
<comment type="caution">
    <text evidence="2">The sequence shown here is derived from an EMBL/GenBank/DDBJ whole genome shotgun (WGS) entry which is preliminary data.</text>
</comment>
<name>A0ABW7Y060_STRCE</name>
<dbReference type="Pfam" id="PF03995">
    <property type="entry name" value="Inhibitor_I36"/>
    <property type="match status" value="1"/>
</dbReference>
<feature type="signal peptide" evidence="1">
    <location>
        <begin position="1"/>
        <end position="22"/>
    </location>
</feature>
<organism evidence="2 3">
    <name type="scientific">Streptomyces cellulosae</name>
    <dbReference type="NCBI Taxonomy" id="1968"/>
    <lineage>
        <taxon>Bacteria</taxon>
        <taxon>Bacillati</taxon>
        <taxon>Actinomycetota</taxon>
        <taxon>Actinomycetes</taxon>
        <taxon>Kitasatosporales</taxon>
        <taxon>Streptomycetaceae</taxon>
        <taxon>Streptomyces</taxon>
    </lineage>
</organism>
<evidence type="ECO:0000313" key="2">
    <source>
        <dbReference type="EMBL" id="MFI5675732.1"/>
    </source>
</evidence>
<evidence type="ECO:0000256" key="1">
    <source>
        <dbReference type="SAM" id="SignalP"/>
    </source>
</evidence>
<dbReference type="EMBL" id="JBITDC010000004">
    <property type="protein sequence ID" value="MFI5675732.1"/>
    <property type="molecule type" value="Genomic_DNA"/>
</dbReference>
<dbReference type="RefSeq" id="WP_398656512.1">
    <property type="nucleotide sequence ID" value="NZ_JBITDC010000004.1"/>
</dbReference>
<dbReference type="Proteomes" id="UP001612415">
    <property type="component" value="Unassembled WGS sequence"/>
</dbReference>